<dbReference type="Pfam" id="PF04091">
    <property type="entry name" value="Sec15_C"/>
    <property type="match status" value="1"/>
</dbReference>
<dbReference type="GO" id="GO:0006893">
    <property type="term" value="P:Golgi to plasma membrane transport"/>
    <property type="evidence" value="ECO:0000318"/>
    <property type="project" value="GO_Central"/>
</dbReference>
<feature type="domain" description="Exocyst complex component EXOC6/Sec15 N-terminal" evidence="10">
    <location>
        <begin position="76"/>
        <end position="242"/>
    </location>
</feature>
<comment type="function">
    <text evidence="1 6">Component of the exocyst complex involved in the docking of exocytic vesicles with fusion sites on the plasma membrane.</text>
</comment>
<feature type="region of interest" description="Disordered" evidence="8">
    <location>
        <begin position="1"/>
        <end position="39"/>
    </location>
</feature>
<feature type="compositionally biased region" description="Low complexity" evidence="8">
    <location>
        <begin position="1"/>
        <end position="26"/>
    </location>
</feature>
<evidence type="ECO:0000256" key="3">
    <source>
        <dbReference type="ARBA" id="ARBA00022448"/>
    </source>
</evidence>
<dbReference type="InterPro" id="IPR007225">
    <property type="entry name" value="EXOC6/Sec15"/>
</dbReference>
<evidence type="ECO:0000256" key="7">
    <source>
        <dbReference type="SAM" id="Coils"/>
    </source>
</evidence>
<keyword evidence="4 6" id="KW-0268">Exocytosis</keyword>
<reference evidence="11" key="2">
    <citation type="submission" date="2022-06" db="UniProtKB">
        <authorList>
            <consortium name="EnsemblMetazoa"/>
        </authorList>
    </citation>
    <scope>IDENTIFICATION</scope>
    <source>
        <strain evidence="11">PS312</strain>
    </source>
</reference>
<dbReference type="AlphaFoldDB" id="A0A8R1Z2G3"/>
<dbReference type="PANTHER" id="PTHR12702:SF0">
    <property type="entry name" value="EXOCYST COMPLEX COMPONENT 6"/>
    <property type="match status" value="1"/>
</dbReference>
<dbReference type="GO" id="GO:0006886">
    <property type="term" value="P:intracellular protein transport"/>
    <property type="evidence" value="ECO:0007669"/>
    <property type="project" value="InterPro"/>
</dbReference>
<dbReference type="Gene3D" id="1.10.357.30">
    <property type="entry name" value="Exocyst complex subunit Sec15 C-terminal domain, N-terminal subdomain"/>
    <property type="match status" value="1"/>
</dbReference>
<evidence type="ECO:0000256" key="1">
    <source>
        <dbReference type="ARBA" id="ARBA00002660"/>
    </source>
</evidence>
<sequence length="831" mass="95719">VGRMSPAHSSHSDTTSSITATKETTANSDSASTSYQPLPEMTPEIYELEATDSGSIGLVLRAIYESGDVTKFSRGLEHRIHQYDKNIQRVCSHHYQGFIDSMKQLMQLREKCEAIKEEAKEIDSTIQTASSEMAAKTTEIVKYRKQMRNAMVAIDHISVCLPVLDNYSKLLELMGQSKYYQALKVLEELEHTHFKLIEQYRFTQDLSKSMDPLREEIKEKAYSEFKDFLENIKKVACRIGVHACKCTAEMHSFGVSEADRVRKLQEEARKNVVSVKVAISADGALINQDSAGNKPAKRVSDFDDSEQLSAQDLIDFTPIHRCSQIFNVLGKKDEFEAYYRKQREQQCDIVCKAPPKMTTLKQYVDWLNEIVGFFVVEDHIHLTEPSLVTAQHTENLWKNASTAVFDLLNSHFGVFSDVEMMIRMKKVVLLFALTMKSYGYDITRLYQLLKHFTDQYTELLMREYEAQFVRDLESDNYTPISVDDEEEFRTIVRQFPFYKRSIEKEDYPRKFPFSRFVIGVYVQVKNYLVNCLKFMENLQMSHSDIEDSMRKFANVLLVRWSEHLKQYIHENRTLIQLVQMTVNMGYMEKSCESLGPFITRIVNGGENPAHATGHLVALSDKVFRDARTEAEQQIEESLRKKVDLFLDNIAYDWELPSSAGHASDYILDLISFLRTTFTSFTNLPNTLAKHVCIQICKYVADSLLMILTSPDFRIVSRGALEQFNLDVMQAEMFTAQAPVTGLDPQTLPVTFATLRQLLDLVVEDDWTTFCAEARNDKKRYDRVKINDAIVILEKKIEWEKKTSGLFSMKGSDRKKLLESVHRQLRIIAAEK</sequence>
<dbReference type="Pfam" id="PF20651">
    <property type="entry name" value="EXOC6_Sec15_N"/>
    <property type="match status" value="1"/>
</dbReference>
<dbReference type="Gene3D" id="1.20.58.670">
    <property type="entry name" value="Dsl1p vesicle tethering complex, Tip20p subunit, domain D"/>
    <property type="match status" value="1"/>
</dbReference>
<dbReference type="FunFam" id="1.10.357.30:FF:000016">
    <property type="match status" value="1"/>
</dbReference>
<evidence type="ECO:0000259" key="10">
    <source>
        <dbReference type="Pfam" id="PF20651"/>
    </source>
</evidence>
<evidence type="ECO:0000259" key="9">
    <source>
        <dbReference type="Pfam" id="PF04091"/>
    </source>
</evidence>
<dbReference type="FunFam" id="1.20.58.670:FF:000002">
    <property type="entry name" value="Exocyst complex component"/>
    <property type="match status" value="1"/>
</dbReference>
<reference evidence="12" key="1">
    <citation type="journal article" date="2008" name="Nat. Genet.">
        <title>The Pristionchus pacificus genome provides a unique perspective on nematode lifestyle and parasitism.</title>
        <authorList>
            <person name="Dieterich C."/>
            <person name="Clifton S.W."/>
            <person name="Schuster L.N."/>
            <person name="Chinwalla A."/>
            <person name="Delehaunty K."/>
            <person name="Dinkelacker I."/>
            <person name="Fulton L."/>
            <person name="Fulton R."/>
            <person name="Godfrey J."/>
            <person name="Minx P."/>
            <person name="Mitreva M."/>
            <person name="Roeseler W."/>
            <person name="Tian H."/>
            <person name="Witte H."/>
            <person name="Yang S.P."/>
            <person name="Wilson R.K."/>
            <person name="Sommer R.J."/>
        </authorList>
    </citation>
    <scope>NUCLEOTIDE SEQUENCE [LARGE SCALE GENOMIC DNA]</scope>
    <source>
        <strain evidence="12">PS312</strain>
    </source>
</reference>
<gene>
    <name evidence="11" type="primary">WBGene00282256</name>
</gene>
<feature type="domain" description="Exocyst complex subunit EXOC6/Sec15 C-terminal" evidence="9">
    <location>
        <begin position="444"/>
        <end position="794"/>
    </location>
</feature>
<keyword evidence="3 6" id="KW-0813">Transport</keyword>
<dbReference type="Proteomes" id="UP000005239">
    <property type="component" value="Unassembled WGS sequence"/>
</dbReference>
<feature type="compositionally biased region" description="Polar residues" evidence="8">
    <location>
        <begin position="27"/>
        <end position="36"/>
    </location>
</feature>
<name>A0A8R1Z2G3_PRIPA</name>
<evidence type="ECO:0000256" key="4">
    <source>
        <dbReference type="ARBA" id="ARBA00022483"/>
    </source>
</evidence>
<dbReference type="PIRSF" id="PIRSF025007">
    <property type="entry name" value="Sec15"/>
    <property type="match status" value="1"/>
</dbReference>
<evidence type="ECO:0000256" key="2">
    <source>
        <dbReference type="ARBA" id="ARBA00007944"/>
    </source>
</evidence>
<evidence type="ECO:0000256" key="8">
    <source>
        <dbReference type="SAM" id="MobiDB-lite"/>
    </source>
</evidence>
<keyword evidence="5 7" id="KW-0175">Coiled coil</keyword>
<dbReference type="InterPro" id="IPR042045">
    <property type="entry name" value="EXOC6/Sec15_C_dom1"/>
</dbReference>
<dbReference type="GO" id="GO:0000145">
    <property type="term" value="C:exocyst"/>
    <property type="evidence" value="ECO:0000318"/>
    <property type="project" value="GO_Central"/>
</dbReference>
<dbReference type="EnsemblMetazoa" id="PPA43887.1">
    <property type="protein sequence ID" value="PPA43887.1"/>
    <property type="gene ID" value="WBGene00282256"/>
</dbReference>
<dbReference type="InterPro" id="IPR046361">
    <property type="entry name" value="EXOC6/Sec15_C"/>
</dbReference>
<dbReference type="InterPro" id="IPR048359">
    <property type="entry name" value="EXOC6_Sec15_N"/>
</dbReference>
<feature type="coiled-coil region" evidence="7">
    <location>
        <begin position="102"/>
        <end position="132"/>
    </location>
</feature>
<comment type="similarity">
    <text evidence="2 6">Belongs to the SEC15 family.</text>
</comment>
<protein>
    <recommendedName>
        <fullName evidence="6">Exocyst complex component</fullName>
    </recommendedName>
</protein>
<dbReference type="OrthoDB" id="10267033at2759"/>
<evidence type="ECO:0000256" key="6">
    <source>
        <dbReference type="PIRNR" id="PIRNR025007"/>
    </source>
</evidence>
<dbReference type="GO" id="GO:0006887">
    <property type="term" value="P:exocytosis"/>
    <property type="evidence" value="ECO:0000318"/>
    <property type="project" value="GO_Central"/>
</dbReference>
<dbReference type="PANTHER" id="PTHR12702">
    <property type="entry name" value="SEC15"/>
    <property type="match status" value="1"/>
</dbReference>
<evidence type="ECO:0000313" key="11">
    <source>
        <dbReference type="EnsemblMetazoa" id="PPA43887.1"/>
    </source>
</evidence>
<dbReference type="GO" id="GO:0090522">
    <property type="term" value="P:vesicle tethering involved in exocytosis"/>
    <property type="evidence" value="ECO:0007669"/>
    <property type="project" value="UniProtKB-UniRule"/>
</dbReference>
<evidence type="ECO:0000313" key="12">
    <source>
        <dbReference type="Proteomes" id="UP000005239"/>
    </source>
</evidence>
<proteinExistence type="inferred from homology"/>
<organism evidence="11 12">
    <name type="scientific">Pristionchus pacificus</name>
    <name type="common">Parasitic nematode worm</name>
    <dbReference type="NCBI Taxonomy" id="54126"/>
    <lineage>
        <taxon>Eukaryota</taxon>
        <taxon>Metazoa</taxon>
        <taxon>Ecdysozoa</taxon>
        <taxon>Nematoda</taxon>
        <taxon>Chromadorea</taxon>
        <taxon>Rhabditida</taxon>
        <taxon>Rhabditina</taxon>
        <taxon>Diplogasteromorpha</taxon>
        <taxon>Diplogasteroidea</taxon>
        <taxon>Neodiplogasteridae</taxon>
        <taxon>Pristionchus</taxon>
    </lineage>
</organism>
<accession>A0A8R1Z2G3</accession>
<keyword evidence="12" id="KW-1185">Reference proteome</keyword>
<evidence type="ECO:0000256" key="5">
    <source>
        <dbReference type="ARBA" id="ARBA00023054"/>
    </source>
</evidence>
<dbReference type="InterPro" id="IPR042044">
    <property type="entry name" value="EXOC6PINT-1/Sec15/Tip20_C_dom2"/>
</dbReference>